<reference evidence="3" key="3">
    <citation type="submission" date="2020-12" db="UniProtKB">
        <authorList>
            <consortium name="EnsemblPlants"/>
        </authorList>
    </citation>
    <scope>IDENTIFICATION</scope>
</reference>
<dbReference type="Gramene" id="Pp3c11_25861V3.1">
    <property type="protein sequence ID" value="PAC:32957386.CDS.1"/>
    <property type="gene ID" value="Pp3c11_25861"/>
</dbReference>
<dbReference type="EMBL" id="ABEU02000011">
    <property type="protein sequence ID" value="PNR45817.1"/>
    <property type="molecule type" value="Genomic_DNA"/>
</dbReference>
<proteinExistence type="predicted"/>
<dbReference type="InParanoid" id="A0A2K1JWB2"/>
<evidence type="ECO:0000313" key="3">
    <source>
        <dbReference type="EnsemblPlants" id="PAC:32957386.CDS.1"/>
    </source>
</evidence>
<reference evidence="2 4" key="1">
    <citation type="journal article" date="2008" name="Science">
        <title>The Physcomitrella genome reveals evolutionary insights into the conquest of land by plants.</title>
        <authorList>
            <person name="Rensing S."/>
            <person name="Lang D."/>
            <person name="Zimmer A."/>
            <person name="Terry A."/>
            <person name="Salamov A."/>
            <person name="Shapiro H."/>
            <person name="Nishiyama T."/>
            <person name="Perroud P.-F."/>
            <person name="Lindquist E."/>
            <person name="Kamisugi Y."/>
            <person name="Tanahashi T."/>
            <person name="Sakakibara K."/>
            <person name="Fujita T."/>
            <person name="Oishi K."/>
            <person name="Shin-I T."/>
            <person name="Kuroki Y."/>
            <person name="Toyoda A."/>
            <person name="Suzuki Y."/>
            <person name="Hashimoto A."/>
            <person name="Yamaguchi K."/>
            <person name="Sugano A."/>
            <person name="Kohara Y."/>
            <person name="Fujiyama A."/>
            <person name="Anterola A."/>
            <person name="Aoki S."/>
            <person name="Ashton N."/>
            <person name="Barbazuk W.B."/>
            <person name="Barker E."/>
            <person name="Bennetzen J."/>
            <person name="Bezanilla M."/>
            <person name="Blankenship R."/>
            <person name="Cho S.H."/>
            <person name="Dutcher S."/>
            <person name="Estelle M."/>
            <person name="Fawcett J.A."/>
            <person name="Gundlach H."/>
            <person name="Hanada K."/>
            <person name="Heyl A."/>
            <person name="Hicks K.A."/>
            <person name="Hugh J."/>
            <person name="Lohr M."/>
            <person name="Mayer K."/>
            <person name="Melkozernov A."/>
            <person name="Murata T."/>
            <person name="Nelson D."/>
            <person name="Pils B."/>
            <person name="Prigge M."/>
            <person name="Reiss B."/>
            <person name="Renner T."/>
            <person name="Rombauts S."/>
            <person name="Rushton P."/>
            <person name="Sanderfoot A."/>
            <person name="Schween G."/>
            <person name="Shiu S.-H."/>
            <person name="Stueber K."/>
            <person name="Theodoulou F.L."/>
            <person name="Tu H."/>
            <person name="Van de Peer Y."/>
            <person name="Verrier P.J."/>
            <person name="Waters E."/>
            <person name="Wood A."/>
            <person name="Yang L."/>
            <person name="Cove D."/>
            <person name="Cuming A."/>
            <person name="Hasebe M."/>
            <person name="Lucas S."/>
            <person name="Mishler D.B."/>
            <person name="Reski R."/>
            <person name="Grigoriev I."/>
            <person name="Quatrano R.S."/>
            <person name="Boore J.L."/>
        </authorList>
    </citation>
    <scope>NUCLEOTIDE SEQUENCE [LARGE SCALE GENOMIC DNA]</scope>
    <source>
        <strain evidence="3 4">cv. Gransden 2004</strain>
    </source>
</reference>
<evidence type="ECO:0000313" key="2">
    <source>
        <dbReference type="EMBL" id="PNR45817.1"/>
    </source>
</evidence>
<protein>
    <submittedName>
        <fullName evidence="2 3">Uncharacterized protein</fullName>
    </submittedName>
</protein>
<name>A0A2K1JWB2_PHYPA</name>
<evidence type="ECO:0000256" key="1">
    <source>
        <dbReference type="SAM" id="MobiDB-lite"/>
    </source>
</evidence>
<dbReference type="EnsemblPlants" id="Pp3c11_25861V3.1">
    <property type="protein sequence ID" value="PAC:32957386.CDS.1"/>
    <property type="gene ID" value="Pp3c11_25861"/>
</dbReference>
<sequence>MCVLILFLTEMDINGSTSRTALARVLTTALARALSLSPCVHVVAVQIYLRKQCHRGLRQPRPHADSRHPQRLRGI</sequence>
<accession>A0A2K1JWB2</accession>
<keyword evidence="4" id="KW-1185">Reference proteome</keyword>
<feature type="region of interest" description="Disordered" evidence="1">
    <location>
        <begin position="56"/>
        <end position="75"/>
    </location>
</feature>
<dbReference type="AlphaFoldDB" id="A0A2K1JWB2"/>
<organism evidence="2">
    <name type="scientific">Physcomitrium patens</name>
    <name type="common">Spreading-leaved earth moss</name>
    <name type="synonym">Physcomitrella patens</name>
    <dbReference type="NCBI Taxonomy" id="3218"/>
    <lineage>
        <taxon>Eukaryota</taxon>
        <taxon>Viridiplantae</taxon>
        <taxon>Streptophyta</taxon>
        <taxon>Embryophyta</taxon>
        <taxon>Bryophyta</taxon>
        <taxon>Bryophytina</taxon>
        <taxon>Bryopsida</taxon>
        <taxon>Funariidae</taxon>
        <taxon>Funariales</taxon>
        <taxon>Funariaceae</taxon>
        <taxon>Physcomitrium</taxon>
    </lineage>
</organism>
<evidence type="ECO:0000313" key="4">
    <source>
        <dbReference type="Proteomes" id="UP000006727"/>
    </source>
</evidence>
<gene>
    <name evidence="2" type="ORF">PHYPA_015588</name>
</gene>
<dbReference type="Proteomes" id="UP000006727">
    <property type="component" value="Chromosome 11"/>
</dbReference>
<reference evidence="2 4" key="2">
    <citation type="journal article" date="2018" name="Plant J.">
        <title>The Physcomitrella patens chromosome-scale assembly reveals moss genome structure and evolution.</title>
        <authorList>
            <person name="Lang D."/>
            <person name="Ullrich K.K."/>
            <person name="Murat F."/>
            <person name="Fuchs J."/>
            <person name="Jenkins J."/>
            <person name="Haas F.B."/>
            <person name="Piednoel M."/>
            <person name="Gundlach H."/>
            <person name="Van Bel M."/>
            <person name="Meyberg R."/>
            <person name="Vives C."/>
            <person name="Morata J."/>
            <person name="Symeonidi A."/>
            <person name="Hiss M."/>
            <person name="Muchero W."/>
            <person name="Kamisugi Y."/>
            <person name="Saleh O."/>
            <person name="Blanc G."/>
            <person name="Decker E.L."/>
            <person name="van Gessel N."/>
            <person name="Grimwood J."/>
            <person name="Hayes R.D."/>
            <person name="Graham S.W."/>
            <person name="Gunter L.E."/>
            <person name="McDaniel S.F."/>
            <person name="Hoernstein S.N.W."/>
            <person name="Larsson A."/>
            <person name="Li F.W."/>
            <person name="Perroud P.F."/>
            <person name="Phillips J."/>
            <person name="Ranjan P."/>
            <person name="Rokshar D.S."/>
            <person name="Rothfels C.J."/>
            <person name="Schneider L."/>
            <person name="Shu S."/>
            <person name="Stevenson D.W."/>
            <person name="Thummler F."/>
            <person name="Tillich M."/>
            <person name="Villarreal Aguilar J.C."/>
            <person name="Widiez T."/>
            <person name="Wong G.K."/>
            <person name="Wymore A."/>
            <person name="Zhang Y."/>
            <person name="Zimmer A.D."/>
            <person name="Quatrano R.S."/>
            <person name="Mayer K.F.X."/>
            <person name="Goodstein D."/>
            <person name="Casacuberta J.M."/>
            <person name="Vandepoele K."/>
            <person name="Reski R."/>
            <person name="Cuming A.C."/>
            <person name="Tuskan G.A."/>
            <person name="Maumus F."/>
            <person name="Salse J."/>
            <person name="Schmutz J."/>
            <person name="Rensing S.A."/>
        </authorList>
    </citation>
    <scope>NUCLEOTIDE SEQUENCE [LARGE SCALE GENOMIC DNA]</scope>
    <source>
        <strain evidence="3 4">cv. Gransden 2004</strain>
    </source>
</reference>